<name>A0A4R5KD96_9MICC</name>
<evidence type="ECO:0000259" key="1">
    <source>
        <dbReference type="Pfam" id="PF13472"/>
    </source>
</evidence>
<dbReference type="AlphaFoldDB" id="A0A4R5KD96"/>
<dbReference type="OrthoDB" id="9801375at2"/>
<protein>
    <recommendedName>
        <fullName evidence="1">SGNH hydrolase-type esterase domain-containing protein</fullName>
    </recommendedName>
</protein>
<dbReference type="Proteomes" id="UP000295511">
    <property type="component" value="Unassembled WGS sequence"/>
</dbReference>
<gene>
    <name evidence="2" type="ORF">E1809_18950</name>
</gene>
<evidence type="ECO:0000313" key="2">
    <source>
        <dbReference type="EMBL" id="TDF92060.1"/>
    </source>
</evidence>
<dbReference type="InterPro" id="IPR036514">
    <property type="entry name" value="SGNH_hydro_sf"/>
</dbReference>
<dbReference type="InterPro" id="IPR013830">
    <property type="entry name" value="SGNH_hydro"/>
</dbReference>
<accession>A0A4R5KD96</accession>
<comment type="caution">
    <text evidence="2">The sequence shown here is derived from an EMBL/GenBank/DDBJ whole genome shotgun (WGS) entry which is preliminary data.</text>
</comment>
<proteinExistence type="predicted"/>
<dbReference type="SUPFAM" id="SSF52266">
    <property type="entry name" value="SGNH hydrolase"/>
    <property type="match status" value="1"/>
</dbReference>
<keyword evidence="3" id="KW-1185">Reference proteome</keyword>
<dbReference type="Pfam" id="PF13472">
    <property type="entry name" value="Lipase_GDSL_2"/>
    <property type="match status" value="1"/>
</dbReference>
<dbReference type="CDD" id="cd00229">
    <property type="entry name" value="SGNH_hydrolase"/>
    <property type="match status" value="1"/>
</dbReference>
<evidence type="ECO:0000313" key="3">
    <source>
        <dbReference type="Proteomes" id="UP000295511"/>
    </source>
</evidence>
<feature type="domain" description="SGNH hydrolase-type esterase" evidence="1">
    <location>
        <begin position="85"/>
        <end position="244"/>
    </location>
</feature>
<dbReference type="Gene3D" id="3.40.50.1110">
    <property type="entry name" value="SGNH hydrolase"/>
    <property type="match status" value="1"/>
</dbReference>
<dbReference type="EMBL" id="SMRU01000025">
    <property type="protein sequence ID" value="TDF92060.1"/>
    <property type="molecule type" value="Genomic_DNA"/>
</dbReference>
<sequence>MFVSDCHSRAGIIRPSDSLGDSLKRLALITAAVAALALSGCAQTPPPVSEKVQQAYDANKTLTPQSPPVDPLAKGRANGSLSVYFIGDSLTDGWNATTQPQAFRPRVVQALQKGGPVDATAVYKAGANTATVAAMSTPPASPGLVIVELGTNDVNKTDIGKFGTDYAALLDSLNATKPVLVCVGTWQFGTTMGFDSVIESACEARGGRFVKIGDIRENPAMVAVKGSSGYPDAADGNHPNDAGHTEIARRIVAALTP</sequence>
<reference evidence="2 3" key="1">
    <citation type="submission" date="2019-03" db="EMBL/GenBank/DDBJ databases">
        <title>Whole genome sequence of Arthrobacter sp JH1-1.</title>
        <authorList>
            <person name="Trinh H.N."/>
        </authorList>
    </citation>
    <scope>NUCLEOTIDE SEQUENCE [LARGE SCALE GENOMIC DNA]</scope>
    <source>
        <strain evidence="2 3">JH1-1</strain>
    </source>
</reference>
<organism evidence="2 3">
    <name type="scientific">Arthrobacter terricola</name>
    <dbReference type="NCBI Taxonomy" id="2547396"/>
    <lineage>
        <taxon>Bacteria</taxon>
        <taxon>Bacillati</taxon>
        <taxon>Actinomycetota</taxon>
        <taxon>Actinomycetes</taxon>
        <taxon>Micrococcales</taxon>
        <taxon>Micrococcaceae</taxon>
        <taxon>Arthrobacter</taxon>
    </lineage>
</organism>